<dbReference type="AlphaFoldDB" id="A0A454Y2K5"/>
<evidence type="ECO:0000313" key="2">
    <source>
        <dbReference type="EnsemblMetazoa" id="PPA33686.1"/>
    </source>
</evidence>
<name>A0A454Y2K5_PRIPA</name>
<evidence type="ECO:0000256" key="1">
    <source>
        <dbReference type="SAM" id="MobiDB-lite"/>
    </source>
</evidence>
<protein>
    <submittedName>
        <fullName evidence="2">Uncharacterized protein</fullName>
    </submittedName>
</protein>
<evidence type="ECO:0000313" key="3">
    <source>
        <dbReference type="Proteomes" id="UP000005239"/>
    </source>
</evidence>
<sequence>MNASFRTPDDEGLSLLFLSTAEVEKKKEETKKKKEEAKKKKVDSDFPTTSDRPSLFLPMLDPPSKAMPSLNHAAQPLGSMDDPPRPGLKRAHYSSDGGTVVKRNLYPSNGAAIDEEDDDEEDLDGRMIIDLFLDY</sequence>
<accession>A0A8R1YRG7</accession>
<keyword evidence="3" id="KW-1185">Reference proteome</keyword>
<reference evidence="2" key="2">
    <citation type="submission" date="2022-06" db="UniProtKB">
        <authorList>
            <consortium name="EnsemblMetazoa"/>
        </authorList>
    </citation>
    <scope>IDENTIFICATION</scope>
    <source>
        <strain evidence="2">PS312</strain>
    </source>
</reference>
<dbReference type="EnsemblMetazoa" id="PPA33686.1">
    <property type="protein sequence ID" value="PPA33686.1"/>
    <property type="gene ID" value="WBGene00272055"/>
</dbReference>
<proteinExistence type="predicted"/>
<reference evidence="3" key="1">
    <citation type="journal article" date="2008" name="Nat. Genet.">
        <title>The Pristionchus pacificus genome provides a unique perspective on nematode lifestyle and parasitism.</title>
        <authorList>
            <person name="Dieterich C."/>
            <person name="Clifton S.W."/>
            <person name="Schuster L.N."/>
            <person name="Chinwalla A."/>
            <person name="Delehaunty K."/>
            <person name="Dinkelacker I."/>
            <person name="Fulton L."/>
            <person name="Fulton R."/>
            <person name="Godfrey J."/>
            <person name="Minx P."/>
            <person name="Mitreva M."/>
            <person name="Roeseler W."/>
            <person name="Tian H."/>
            <person name="Witte H."/>
            <person name="Yang S.P."/>
            <person name="Wilson R.K."/>
            <person name="Sommer R.J."/>
        </authorList>
    </citation>
    <scope>NUCLEOTIDE SEQUENCE [LARGE SCALE GENOMIC DNA]</scope>
    <source>
        <strain evidence="3">PS312</strain>
    </source>
</reference>
<dbReference type="Proteomes" id="UP000005239">
    <property type="component" value="Unassembled WGS sequence"/>
</dbReference>
<feature type="compositionally biased region" description="Basic and acidic residues" evidence="1">
    <location>
        <begin position="24"/>
        <end position="44"/>
    </location>
</feature>
<feature type="region of interest" description="Disordered" evidence="1">
    <location>
        <begin position="24"/>
        <end position="121"/>
    </location>
</feature>
<accession>A0A454Y2K5</accession>
<organism evidence="2 3">
    <name type="scientific">Pristionchus pacificus</name>
    <name type="common">Parasitic nematode worm</name>
    <dbReference type="NCBI Taxonomy" id="54126"/>
    <lineage>
        <taxon>Eukaryota</taxon>
        <taxon>Metazoa</taxon>
        <taxon>Ecdysozoa</taxon>
        <taxon>Nematoda</taxon>
        <taxon>Chromadorea</taxon>
        <taxon>Rhabditida</taxon>
        <taxon>Rhabditina</taxon>
        <taxon>Diplogasteromorpha</taxon>
        <taxon>Diplogasteroidea</taxon>
        <taxon>Neodiplogasteridae</taxon>
        <taxon>Pristionchus</taxon>
    </lineage>
</organism>
<gene>
    <name evidence="2" type="primary">WBGene00272055</name>
</gene>